<dbReference type="RefSeq" id="WP_109767948.1">
    <property type="nucleotide sequence ID" value="NZ_JASHJQ010000009.1"/>
</dbReference>
<gene>
    <name evidence="1" type="ORF">DEM25_001790</name>
</gene>
<dbReference type="NCBIfam" id="NF041551">
    <property type="entry name" value="YlcI_YnfO_N"/>
    <property type="match status" value="1"/>
</dbReference>
<dbReference type="Pfam" id="PF05534">
    <property type="entry name" value="HicB"/>
    <property type="match status" value="1"/>
</dbReference>
<dbReference type="Proteomes" id="UP000246132">
    <property type="component" value="Unassembled WGS sequence"/>
</dbReference>
<organism evidence="1 2">
    <name type="scientific">Oceaniradius stylonematis</name>
    <dbReference type="NCBI Taxonomy" id="2184161"/>
    <lineage>
        <taxon>Bacteria</taxon>
        <taxon>Pseudomonadati</taxon>
        <taxon>Pseudomonadota</taxon>
        <taxon>Alphaproteobacteria</taxon>
        <taxon>Hyphomicrobiales</taxon>
        <taxon>Ahrensiaceae</taxon>
        <taxon>Oceaniradius</taxon>
    </lineage>
</organism>
<dbReference type="InterPro" id="IPR008651">
    <property type="entry name" value="Uncharacterised_HicB"/>
</dbReference>
<name>A0A3A8AR77_9HYPH</name>
<dbReference type="InterPro" id="IPR010985">
    <property type="entry name" value="Ribbon_hlx_hlx"/>
</dbReference>
<comment type="caution">
    <text evidence="1">The sequence shown here is derived from an EMBL/GenBank/DDBJ whole genome shotgun (WGS) entry which is preliminary data.</text>
</comment>
<protein>
    <submittedName>
        <fullName evidence="1">Type II toxin-antitoxin system HicB family antitoxin</fullName>
    </submittedName>
</protein>
<dbReference type="EMBL" id="QFWV02000002">
    <property type="protein sequence ID" value="RKF08081.1"/>
    <property type="molecule type" value="Genomic_DNA"/>
</dbReference>
<dbReference type="GO" id="GO:0006355">
    <property type="term" value="P:regulation of DNA-templated transcription"/>
    <property type="evidence" value="ECO:0007669"/>
    <property type="project" value="InterPro"/>
</dbReference>
<proteinExistence type="predicted"/>
<dbReference type="OrthoDB" id="5297106at2"/>
<evidence type="ECO:0000313" key="2">
    <source>
        <dbReference type="Proteomes" id="UP000246132"/>
    </source>
</evidence>
<dbReference type="InterPro" id="IPR035069">
    <property type="entry name" value="TTHA1013/TTHA0281-like"/>
</dbReference>
<dbReference type="Gene3D" id="1.20.5.780">
    <property type="entry name" value="Single helix bin"/>
    <property type="match status" value="1"/>
</dbReference>
<keyword evidence="2" id="KW-1185">Reference proteome</keyword>
<accession>A0A3A8AR77</accession>
<reference evidence="1 2" key="1">
    <citation type="journal article" date="2018" name="Int. J. Syst. Bacteriol.">
        <title>Oceaniradius stylonemae gen. nov., sp. nov., isolated from a red alga, Stylonema cornu-cervi.</title>
        <authorList>
            <person name="Jeong S."/>
        </authorList>
    </citation>
    <scope>NUCLEOTIDE SEQUENCE [LARGE SCALE GENOMIC DNA]</scope>
    <source>
        <strain evidence="1 2">StC1</strain>
    </source>
</reference>
<dbReference type="SUPFAM" id="SSF47598">
    <property type="entry name" value="Ribbon-helix-helix"/>
    <property type="match status" value="1"/>
</dbReference>
<dbReference type="AlphaFoldDB" id="A0A3A8AR77"/>
<evidence type="ECO:0000313" key="1">
    <source>
        <dbReference type="EMBL" id="RKF08081.1"/>
    </source>
</evidence>
<sequence>MKRYRGFVPDIWWEEDDAAFHGRVSNVSDMIHFSAGSMTELQNAFEDSVDDYLEFCAEKGIEPKKPYSGRLALRLDPEVHAMADEAAKRTGRSLNQWIMDTVSEAASAENDRRRIRIRNR</sequence>
<dbReference type="SUPFAM" id="SSF143100">
    <property type="entry name" value="TTHA1013/TTHA0281-like"/>
    <property type="match status" value="1"/>
</dbReference>